<dbReference type="EMBL" id="CM016560">
    <property type="protein sequence ID" value="TKV91680.1"/>
    <property type="molecule type" value="Genomic_DNA"/>
</dbReference>
<gene>
    <name evidence="2" type="ORF">SEVIR_9G113050v2</name>
</gene>
<accession>A0A4U6SSW6</accession>
<evidence type="ECO:0000256" key="1">
    <source>
        <dbReference type="SAM" id="MobiDB-lite"/>
    </source>
</evidence>
<dbReference type="Gramene" id="TKV91680">
    <property type="protein sequence ID" value="TKV91680"/>
    <property type="gene ID" value="SEVIR_9G113050v2"/>
</dbReference>
<evidence type="ECO:0000313" key="3">
    <source>
        <dbReference type="Proteomes" id="UP000298652"/>
    </source>
</evidence>
<dbReference type="Proteomes" id="UP000298652">
    <property type="component" value="Chromosome 9"/>
</dbReference>
<organism evidence="2 3">
    <name type="scientific">Setaria viridis</name>
    <name type="common">Green bristlegrass</name>
    <name type="synonym">Setaria italica subsp. viridis</name>
    <dbReference type="NCBI Taxonomy" id="4556"/>
    <lineage>
        <taxon>Eukaryota</taxon>
        <taxon>Viridiplantae</taxon>
        <taxon>Streptophyta</taxon>
        <taxon>Embryophyta</taxon>
        <taxon>Tracheophyta</taxon>
        <taxon>Spermatophyta</taxon>
        <taxon>Magnoliopsida</taxon>
        <taxon>Liliopsida</taxon>
        <taxon>Poales</taxon>
        <taxon>Poaceae</taxon>
        <taxon>PACMAD clade</taxon>
        <taxon>Panicoideae</taxon>
        <taxon>Panicodae</taxon>
        <taxon>Paniceae</taxon>
        <taxon>Cenchrinae</taxon>
        <taxon>Setaria</taxon>
    </lineage>
</organism>
<sequence length="72" mass="7745">MSSSALDANEKTRGRVVAAVAQGEQAPRPPHEPGSFAYSPPVPPDDGADGRRPVIELRTAPTDFRLPTQNHR</sequence>
<proteinExistence type="predicted"/>
<evidence type="ECO:0000313" key="2">
    <source>
        <dbReference type="EMBL" id="TKV91680.1"/>
    </source>
</evidence>
<name>A0A4U6SSW6_SETVI</name>
<feature type="region of interest" description="Disordered" evidence="1">
    <location>
        <begin position="1"/>
        <end position="52"/>
    </location>
</feature>
<dbReference type="AlphaFoldDB" id="A0A4U6SSW6"/>
<reference evidence="2" key="1">
    <citation type="submission" date="2019-03" db="EMBL/GenBank/DDBJ databases">
        <title>WGS assembly of Setaria viridis.</title>
        <authorList>
            <person name="Huang P."/>
            <person name="Jenkins J."/>
            <person name="Grimwood J."/>
            <person name="Barry K."/>
            <person name="Healey A."/>
            <person name="Mamidi S."/>
            <person name="Sreedasyam A."/>
            <person name="Shu S."/>
            <person name="Feldman M."/>
            <person name="Wu J."/>
            <person name="Yu Y."/>
            <person name="Chen C."/>
            <person name="Johnson J."/>
            <person name="Rokhsar D."/>
            <person name="Baxter I."/>
            <person name="Schmutz J."/>
            <person name="Brutnell T."/>
            <person name="Kellogg E."/>
        </authorList>
    </citation>
    <scope>NUCLEOTIDE SEQUENCE [LARGE SCALE GENOMIC DNA]</scope>
</reference>
<keyword evidence="3" id="KW-1185">Reference proteome</keyword>
<protein>
    <submittedName>
        <fullName evidence="2">Uncharacterized protein</fullName>
    </submittedName>
</protein>